<feature type="domain" description="Nrap protein" evidence="9">
    <location>
        <begin position="520"/>
        <end position="671"/>
    </location>
</feature>
<evidence type="ECO:0000259" key="11">
    <source>
        <dbReference type="Pfam" id="PF17406"/>
    </source>
</evidence>
<feature type="domain" description="Nrap protein" evidence="8">
    <location>
        <begin position="368"/>
        <end position="514"/>
    </location>
</feature>
<dbReference type="Gene3D" id="3.30.70.3020">
    <property type="match status" value="1"/>
</dbReference>
<feature type="compositionally biased region" description="Basic and acidic residues" evidence="6">
    <location>
        <begin position="1"/>
        <end position="17"/>
    </location>
</feature>
<dbReference type="Gene3D" id="3.30.70.3030">
    <property type="match status" value="1"/>
</dbReference>
<keyword evidence="5" id="KW-0698">rRNA processing</keyword>
<dbReference type="Pfam" id="PF03813">
    <property type="entry name" value="Nrap"/>
    <property type="match status" value="1"/>
</dbReference>
<gene>
    <name evidence="13" type="ORF">WICMUC_005221</name>
</gene>
<dbReference type="Pfam" id="PF17403">
    <property type="entry name" value="Nrap_D2"/>
    <property type="match status" value="1"/>
</dbReference>
<evidence type="ECO:0000256" key="4">
    <source>
        <dbReference type="ARBA" id="ARBA00023242"/>
    </source>
</evidence>
<evidence type="ECO:0000256" key="5">
    <source>
        <dbReference type="RuleBase" id="RU364032"/>
    </source>
</evidence>
<keyword evidence="3 5" id="KW-0694">RNA-binding</keyword>
<comment type="caution">
    <text evidence="13">The sequence shown here is derived from an EMBL/GenBank/DDBJ whole genome shotgun (WGS) entry which is preliminary data.</text>
</comment>
<keyword evidence="5" id="KW-0687">Ribonucleoprotein</keyword>
<dbReference type="InterPro" id="IPR005554">
    <property type="entry name" value="NOL6/Upt22"/>
</dbReference>
<dbReference type="GO" id="GO:0034456">
    <property type="term" value="C:UTP-C complex"/>
    <property type="evidence" value="ECO:0007669"/>
    <property type="project" value="TreeGrafter"/>
</dbReference>
<comment type="subcellular location">
    <subcellularLocation>
        <location evidence="1 5">Nucleus</location>
        <location evidence="1 5">Nucleolus</location>
    </subcellularLocation>
</comment>
<dbReference type="AlphaFoldDB" id="A0A9P8T7C7"/>
<protein>
    <recommendedName>
        <fullName evidence="5">U3 small nucleolar RNA-associated protein 22</fullName>
    </recommendedName>
</protein>
<dbReference type="GO" id="GO:0003723">
    <property type="term" value="F:RNA binding"/>
    <property type="evidence" value="ECO:0007669"/>
    <property type="project" value="UniProtKB-KW"/>
</dbReference>
<dbReference type="Pfam" id="PF17405">
    <property type="entry name" value="Nrap_D4"/>
    <property type="match status" value="1"/>
</dbReference>
<feature type="domain" description="Nrap protein" evidence="10">
    <location>
        <begin position="684"/>
        <end position="884"/>
    </location>
</feature>
<evidence type="ECO:0000256" key="1">
    <source>
        <dbReference type="ARBA" id="ARBA00004604"/>
    </source>
</evidence>
<dbReference type="OrthoDB" id="10251401at2759"/>
<organism evidence="13 14">
    <name type="scientific">Wickerhamomyces mucosus</name>
    <dbReference type="NCBI Taxonomy" id="1378264"/>
    <lineage>
        <taxon>Eukaryota</taxon>
        <taxon>Fungi</taxon>
        <taxon>Dikarya</taxon>
        <taxon>Ascomycota</taxon>
        <taxon>Saccharomycotina</taxon>
        <taxon>Saccharomycetes</taxon>
        <taxon>Phaffomycetales</taxon>
        <taxon>Wickerhamomycetaceae</taxon>
        <taxon>Wickerhamomyces</taxon>
    </lineage>
</organism>
<evidence type="ECO:0000256" key="6">
    <source>
        <dbReference type="SAM" id="MobiDB-lite"/>
    </source>
</evidence>
<dbReference type="InterPro" id="IPR035371">
    <property type="entry name" value="Nrap_D6"/>
</dbReference>
<feature type="domain" description="Nrap protein" evidence="11">
    <location>
        <begin position="886"/>
        <end position="1056"/>
    </location>
</feature>
<dbReference type="InterPro" id="IPR035367">
    <property type="entry name" value="Nrap_D2"/>
</dbReference>
<dbReference type="PANTHER" id="PTHR17972">
    <property type="entry name" value="NUCLEOLAR RNA-ASSOCIATED PROTEIN"/>
    <property type="match status" value="1"/>
</dbReference>
<feature type="compositionally biased region" description="Acidic residues" evidence="6">
    <location>
        <begin position="67"/>
        <end position="81"/>
    </location>
</feature>
<comment type="similarity">
    <text evidence="2 5">Belongs to the NRAP family.</text>
</comment>
<dbReference type="EMBL" id="JAEUBF010001377">
    <property type="protein sequence ID" value="KAH3667821.1"/>
    <property type="molecule type" value="Genomic_DNA"/>
</dbReference>
<feature type="compositionally biased region" description="Acidic residues" evidence="6">
    <location>
        <begin position="41"/>
        <end position="59"/>
    </location>
</feature>
<dbReference type="Proteomes" id="UP000769528">
    <property type="component" value="Unassembled WGS sequence"/>
</dbReference>
<evidence type="ECO:0000256" key="3">
    <source>
        <dbReference type="ARBA" id="ARBA00022884"/>
    </source>
</evidence>
<dbReference type="GO" id="GO:0032040">
    <property type="term" value="C:small-subunit processome"/>
    <property type="evidence" value="ECO:0007669"/>
    <property type="project" value="TreeGrafter"/>
</dbReference>
<dbReference type="InterPro" id="IPR035082">
    <property type="entry name" value="Nrap_D1"/>
</dbReference>
<proteinExistence type="inferred from homology"/>
<dbReference type="InterPro" id="IPR035370">
    <property type="entry name" value="Nrap_D5"/>
</dbReference>
<evidence type="ECO:0000259" key="9">
    <source>
        <dbReference type="Pfam" id="PF17404"/>
    </source>
</evidence>
<dbReference type="InterPro" id="IPR035368">
    <property type="entry name" value="Nrap_D3"/>
</dbReference>
<reference evidence="13" key="2">
    <citation type="submission" date="2021-01" db="EMBL/GenBank/DDBJ databases">
        <authorList>
            <person name="Schikora-Tamarit M.A."/>
        </authorList>
    </citation>
    <scope>NUCLEOTIDE SEQUENCE</scope>
    <source>
        <strain evidence="13">CBS6341</strain>
    </source>
</reference>
<dbReference type="Pfam" id="PF17404">
    <property type="entry name" value="Nrap_D3"/>
    <property type="match status" value="1"/>
</dbReference>
<feature type="compositionally biased region" description="Polar residues" evidence="6">
    <location>
        <begin position="21"/>
        <end position="35"/>
    </location>
</feature>
<evidence type="ECO:0000256" key="2">
    <source>
        <dbReference type="ARBA" id="ARBA00006674"/>
    </source>
</evidence>
<dbReference type="Pfam" id="PF17407">
    <property type="entry name" value="Nrap_D6"/>
    <property type="match status" value="1"/>
</dbReference>
<evidence type="ECO:0000259" key="7">
    <source>
        <dbReference type="Pfam" id="PF03813"/>
    </source>
</evidence>
<dbReference type="GO" id="GO:0032545">
    <property type="term" value="C:CURI complex"/>
    <property type="evidence" value="ECO:0007669"/>
    <property type="project" value="TreeGrafter"/>
</dbReference>
<evidence type="ECO:0000313" key="13">
    <source>
        <dbReference type="EMBL" id="KAH3667821.1"/>
    </source>
</evidence>
<keyword evidence="5" id="KW-0690">Ribosome biogenesis</keyword>
<dbReference type="Gene3D" id="1.10.1410.10">
    <property type="match status" value="2"/>
</dbReference>
<reference evidence="13" key="1">
    <citation type="journal article" date="2021" name="Open Biol.">
        <title>Shared evolutionary footprints suggest mitochondrial oxidative damage underlies multiple complex I losses in fungi.</title>
        <authorList>
            <person name="Schikora-Tamarit M.A."/>
            <person name="Marcet-Houben M."/>
            <person name="Nosek J."/>
            <person name="Gabaldon T."/>
        </authorList>
    </citation>
    <scope>NUCLEOTIDE SEQUENCE</scope>
    <source>
        <strain evidence="13">CBS6341</strain>
    </source>
</reference>
<dbReference type="GO" id="GO:0006364">
    <property type="term" value="P:rRNA processing"/>
    <property type="evidence" value="ECO:0007669"/>
    <property type="project" value="UniProtKB-KW"/>
</dbReference>
<evidence type="ECO:0000259" key="10">
    <source>
        <dbReference type="Pfam" id="PF17405"/>
    </source>
</evidence>
<feature type="region of interest" description="Disordered" evidence="6">
    <location>
        <begin position="1"/>
        <end position="95"/>
    </location>
</feature>
<dbReference type="PANTHER" id="PTHR17972:SF0">
    <property type="entry name" value="NUCLEOLAR PROTEIN 6"/>
    <property type="match status" value="1"/>
</dbReference>
<accession>A0A9P8T7C7</accession>
<evidence type="ECO:0000259" key="8">
    <source>
        <dbReference type="Pfam" id="PF17403"/>
    </source>
</evidence>
<name>A0A9P8T7C7_9ASCO</name>
<feature type="domain" description="Nrap protein" evidence="7">
    <location>
        <begin position="217"/>
        <end position="365"/>
    </location>
</feature>
<dbReference type="GO" id="GO:0006409">
    <property type="term" value="P:tRNA export from nucleus"/>
    <property type="evidence" value="ECO:0007669"/>
    <property type="project" value="TreeGrafter"/>
</dbReference>
<keyword evidence="14" id="KW-1185">Reference proteome</keyword>
<feature type="domain" description="Nrap protein" evidence="12">
    <location>
        <begin position="1059"/>
        <end position="1192"/>
    </location>
</feature>
<dbReference type="InterPro" id="IPR035369">
    <property type="entry name" value="Nrap_D4"/>
</dbReference>
<keyword evidence="4 5" id="KW-0539">Nucleus</keyword>
<dbReference type="Pfam" id="PF17406">
    <property type="entry name" value="Nrap_D5"/>
    <property type="match status" value="1"/>
</dbReference>
<evidence type="ECO:0000313" key="14">
    <source>
        <dbReference type="Proteomes" id="UP000769528"/>
    </source>
</evidence>
<evidence type="ECO:0000259" key="12">
    <source>
        <dbReference type="Pfam" id="PF17407"/>
    </source>
</evidence>
<sequence length="1197" mass="136552">MANKRKGDQVISEDQKLNKKPTLSKSELIQVVTENVRNDEFPDDEIEDEDEDHESGEGEQEIKEDSDNLEEDEEDEEDEELDRSNEKISNTKANHKNLSSHEVQIARETAELFKSNIFKLQIDELIKEVKLKDTKISKIEKFLHKLHDLVQSIPDLKDQSLEEVESWSARTKFSIPFNDPKPTNVNYKFGYAKPENVSIVGSFGLKTGIQSSHGVSVDVNLTMPSELFQAKDYLNYRALHKRSFYLGFLAENLKSIFKKEKLDFIKLSYQYFNDDILTPVLKLEATNSNLESEYNFSKTKFSINILVGLPFGVFDAKKLLPNKNCIRVQKEEDLELPPTPLYNASLLTVTAYDHYLKYLYKIKKSAEQFKEACILGRLWLSQRGLGASIEKGGFGHFEFATLTAALLNGGGLQGNKILLHGFSSYQLFKGVIKYLATEDLCNEGYLQFYSGSNELTKYVKGGFNTPTVFDKTSKINIFHKVSRNSYKLLVHHAKKTLTLLNDVFKDRFDVLFLQNSSYDYLKYDYTLKFEIPAFEDSSYGPFERITHLTYENYLANKLAYLLDYGLGDRLLGFDICFNRASSFDITKRKPNSSSKISVKIGLLINAQESEKLVIKGPSESEENTEFRSFWGPKSSLRRFKDGTILHSVVWSTHHAKPIILSIIEYIFSRNLKESLIVDSTITRFNKLLPLPNLPSSSQQSLISNVAFNGLNKSYDDLYKILIKLELPISIKSVLPASPALRTTSALQPVPFAISSKDFFNDLILQFETSVKWPDEISALEKVKTAFLLKIQEILEKETVYKSYITKDEESVPYNFDITALNVLTPEGYGFKLRILTERDEILYLRAIENAKKEKKTALESIYLKFNQRYLGSITHTRHLTSLSHHFQFYSPTVRLFKKWLDDQLLLTHFNDELIELIALQPFLDPAQYEVPSSVENGFFKILSFLATWNWLEDPLILDLSKNPQDEENEIVSKLSDRLTLQSFQEIKSNFNSLRKQDPNGLKVQFFIASKIDQSGKLWSNSLSLPISARLTALSKVAIGLVKSQGLNDDTINLLFKPSLSDYDFVINLKTPFPLNISSGVLPGTSAFKNLITSDSSYPSDITSKFDPILSLVKDLNLKFDGTILFSYHSLNINEIGENVITGLFIPNRLSKSKFKVQLGYNFKPSKNSNDEVLINREAIFNEILNYAGDLVTGFQSK</sequence>